<proteinExistence type="predicted"/>
<feature type="compositionally biased region" description="Pro residues" evidence="1">
    <location>
        <begin position="270"/>
        <end position="283"/>
    </location>
</feature>
<feature type="compositionally biased region" description="Pro residues" evidence="1">
    <location>
        <begin position="389"/>
        <end position="401"/>
    </location>
</feature>
<evidence type="ECO:0000313" key="4">
    <source>
        <dbReference type="EMBL" id="GEO92574.1"/>
    </source>
</evidence>
<keyword evidence="2" id="KW-0732">Signal</keyword>
<sequence>MGRRRALAALGATAVALALTGCSLLDPPEPRAVERPGTVTAAESGLQQGAYELATPDGAVITFDLPTVPAPDDEVEQLRQDLRVEPVTYVELHIDNSQGTRPVEIESLKVVSHMGGFFPFEPAVDVLEDWDPHRATAAGYWRADGSVPDPAQGAALDARLHGLVAEYTGVVPAGATGRELLIGDFESLPESFDDVELKPYPHERALGPAPVGTTVEQRRERAGDDVPPPVVEEEAPLAEPAPAPPARPAQEAPAQDAPPAQEPAQEVPAPEAPAPVVPEPPAGKPAGQAPAQPPPGGPPAGGTDGNNPGTDGPGNGAGPGGDGSGSTPGNEPTAGDGNNASPSPGAGSDGTGGNDPLGSAGNTGETPTTEPSATATASQASAESSRRAWPPPEPTAVPEPVPSVTSAAQDEAADQPEGTAAPTAAATLVAAVAAAADGDPVQAPAASLPILLGQG</sequence>
<feature type="chain" id="PRO_5043500925" evidence="2">
    <location>
        <begin position="19"/>
        <end position="455"/>
    </location>
</feature>
<protein>
    <submittedName>
        <fullName evidence="3">Uncharacterized protein</fullName>
    </submittedName>
</protein>
<dbReference type="Proteomes" id="UP000057181">
    <property type="component" value="Chromosome"/>
</dbReference>
<reference evidence="4 6" key="2">
    <citation type="submission" date="2019-07" db="EMBL/GenBank/DDBJ databases">
        <title>Whole genome shotgun sequence of Kocuria flava NBRC 107626.</title>
        <authorList>
            <person name="Hosoyama A."/>
            <person name="Uohara A."/>
            <person name="Ohji S."/>
            <person name="Ichikawa N."/>
        </authorList>
    </citation>
    <scope>NUCLEOTIDE SEQUENCE [LARGE SCALE GENOMIC DNA]</scope>
    <source>
        <strain evidence="4 6">NBRC 107626</strain>
    </source>
</reference>
<dbReference type="EMBL" id="CP013254">
    <property type="protein sequence ID" value="ALU40388.1"/>
    <property type="molecule type" value="Genomic_DNA"/>
</dbReference>
<dbReference type="EMBL" id="BJZR01000050">
    <property type="protein sequence ID" value="GEO92574.1"/>
    <property type="molecule type" value="Genomic_DNA"/>
</dbReference>
<evidence type="ECO:0000256" key="1">
    <source>
        <dbReference type="SAM" id="MobiDB-lite"/>
    </source>
</evidence>
<dbReference type="AlphaFoldDB" id="A0A0U2WVK2"/>
<dbReference type="RefSeq" id="WP_058859077.1">
    <property type="nucleotide sequence ID" value="NZ_BJZR01000050.1"/>
</dbReference>
<dbReference type="OrthoDB" id="4883448at2"/>
<evidence type="ECO:0000256" key="2">
    <source>
        <dbReference type="SAM" id="SignalP"/>
    </source>
</evidence>
<gene>
    <name evidence="3" type="ORF">AS188_12185</name>
    <name evidence="4" type="ORF">KFL01_18800</name>
</gene>
<accession>A0A0U2WVK2</accession>
<feature type="compositionally biased region" description="Low complexity" evidence="1">
    <location>
        <begin position="248"/>
        <end position="269"/>
    </location>
</feature>
<dbReference type="STRING" id="446860.AS188_12185"/>
<feature type="compositionally biased region" description="Gly residues" evidence="1">
    <location>
        <begin position="311"/>
        <end position="326"/>
    </location>
</feature>
<evidence type="ECO:0000313" key="6">
    <source>
        <dbReference type="Proteomes" id="UP000321155"/>
    </source>
</evidence>
<name>A0A0U2WVK2_9MICC</name>
<feature type="region of interest" description="Disordered" evidence="1">
    <location>
        <begin position="200"/>
        <end position="421"/>
    </location>
</feature>
<evidence type="ECO:0000313" key="5">
    <source>
        <dbReference type="Proteomes" id="UP000057181"/>
    </source>
</evidence>
<evidence type="ECO:0000313" key="3">
    <source>
        <dbReference type="EMBL" id="ALU40388.1"/>
    </source>
</evidence>
<dbReference type="PROSITE" id="PS51257">
    <property type="entry name" value="PROKAR_LIPOPROTEIN"/>
    <property type="match status" value="1"/>
</dbReference>
<organism evidence="3 5">
    <name type="scientific">Kocuria flava</name>
    <dbReference type="NCBI Taxonomy" id="446860"/>
    <lineage>
        <taxon>Bacteria</taxon>
        <taxon>Bacillati</taxon>
        <taxon>Actinomycetota</taxon>
        <taxon>Actinomycetes</taxon>
        <taxon>Micrococcales</taxon>
        <taxon>Micrococcaceae</taxon>
        <taxon>Kocuria</taxon>
    </lineage>
</organism>
<dbReference type="KEGG" id="kfv:AS188_12185"/>
<keyword evidence="6" id="KW-1185">Reference proteome</keyword>
<dbReference type="Proteomes" id="UP000321155">
    <property type="component" value="Unassembled WGS sequence"/>
</dbReference>
<feature type="signal peptide" evidence="2">
    <location>
        <begin position="1"/>
        <end position="18"/>
    </location>
</feature>
<feature type="compositionally biased region" description="Low complexity" evidence="1">
    <location>
        <begin position="365"/>
        <end position="383"/>
    </location>
</feature>
<reference evidence="3 5" key="1">
    <citation type="submission" date="2015-11" db="EMBL/GenBank/DDBJ databases">
        <title>Complete Genome Sequence of Kocuria flava strain HO-9041.</title>
        <authorList>
            <person name="Zhou M."/>
            <person name="Dai J."/>
        </authorList>
    </citation>
    <scope>NUCLEOTIDE SEQUENCE [LARGE SCALE GENOMIC DNA]</scope>
    <source>
        <strain evidence="3 5">HO-9041</strain>
    </source>
</reference>